<evidence type="ECO:0000313" key="4">
    <source>
        <dbReference type="EMBL" id="CAB9496847.1"/>
    </source>
</evidence>
<feature type="domain" description="NmrA-like" evidence="3">
    <location>
        <begin position="379"/>
        <end position="650"/>
    </location>
</feature>
<dbReference type="AlphaFoldDB" id="A0A9N8D5I0"/>
<comment type="caution">
    <text evidence="4">The sequence shown here is derived from an EMBL/GenBank/DDBJ whole genome shotgun (WGS) entry which is preliminary data.</text>
</comment>
<organism evidence="4 5">
    <name type="scientific">Seminavis robusta</name>
    <dbReference type="NCBI Taxonomy" id="568900"/>
    <lineage>
        <taxon>Eukaryota</taxon>
        <taxon>Sar</taxon>
        <taxon>Stramenopiles</taxon>
        <taxon>Ochrophyta</taxon>
        <taxon>Bacillariophyta</taxon>
        <taxon>Bacillariophyceae</taxon>
        <taxon>Bacillariophycidae</taxon>
        <taxon>Naviculales</taxon>
        <taxon>Naviculaceae</taxon>
        <taxon>Seminavis</taxon>
    </lineage>
</organism>
<evidence type="ECO:0000259" key="3">
    <source>
        <dbReference type="Pfam" id="PF05368"/>
    </source>
</evidence>
<gene>
    <name evidence="4" type="ORF">SEMRO_10_G008100.1</name>
</gene>
<protein>
    <submittedName>
        <fullName evidence="4">NmrA-like family domain-containing protein 1</fullName>
    </submittedName>
</protein>
<evidence type="ECO:0000313" key="5">
    <source>
        <dbReference type="Proteomes" id="UP001153069"/>
    </source>
</evidence>
<evidence type="ECO:0000256" key="1">
    <source>
        <dbReference type="ARBA" id="ARBA00006328"/>
    </source>
</evidence>
<dbReference type="Pfam" id="PF05368">
    <property type="entry name" value="NmrA"/>
    <property type="match status" value="3"/>
</dbReference>
<dbReference type="Gene3D" id="3.90.25.10">
    <property type="entry name" value="UDP-galactose 4-epimerase, domain 1"/>
    <property type="match status" value="2"/>
</dbReference>
<evidence type="ECO:0000256" key="2">
    <source>
        <dbReference type="ARBA" id="ARBA00022857"/>
    </source>
</evidence>
<dbReference type="InterPro" id="IPR008030">
    <property type="entry name" value="NmrA-like"/>
</dbReference>
<name>A0A9N8D5I0_9STRA</name>
<dbReference type="OrthoDB" id="300709at2759"/>
<keyword evidence="2" id="KW-0521">NADP</keyword>
<reference evidence="4" key="1">
    <citation type="submission" date="2020-06" db="EMBL/GenBank/DDBJ databases">
        <authorList>
            <consortium name="Plant Systems Biology data submission"/>
        </authorList>
    </citation>
    <scope>NUCLEOTIDE SEQUENCE</scope>
    <source>
        <strain evidence="4">D6</strain>
    </source>
</reference>
<accession>A0A9N8D5I0</accession>
<dbReference type="GO" id="GO:0005634">
    <property type="term" value="C:nucleus"/>
    <property type="evidence" value="ECO:0007669"/>
    <property type="project" value="TreeGrafter"/>
</dbReference>
<feature type="domain" description="NmrA-like" evidence="3">
    <location>
        <begin position="17"/>
        <end position="150"/>
    </location>
</feature>
<dbReference type="Proteomes" id="UP001153069">
    <property type="component" value="Unassembled WGS sequence"/>
</dbReference>
<dbReference type="InterPro" id="IPR036291">
    <property type="entry name" value="NAD(P)-bd_dom_sf"/>
</dbReference>
<dbReference type="InterPro" id="IPR051164">
    <property type="entry name" value="NmrA-like_oxidored"/>
</dbReference>
<proteinExistence type="inferred from homology"/>
<comment type="similarity">
    <text evidence="1">Belongs to the NmrA-type oxidoreductase family.</text>
</comment>
<keyword evidence="5" id="KW-1185">Reference proteome</keyword>
<dbReference type="PANTHER" id="PTHR42748:SF7">
    <property type="entry name" value="NMRA LIKE REDOX SENSOR 1-RELATED"/>
    <property type="match status" value="1"/>
</dbReference>
<feature type="domain" description="NmrA-like" evidence="3">
    <location>
        <begin position="200"/>
        <end position="356"/>
    </location>
</feature>
<dbReference type="SUPFAM" id="SSF51735">
    <property type="entry name" value="NAD(P)-binding Rossmann-fold domains"/>
    <property type="match status" value="2"/>
</dbReference>
<dbReference type="Gene3D" id="3.40.50.720">
    <property type="entry name" value="NAD(P)-binding Rossmann-like Domain"/>
    <property type="match status" value="2"/>
</dbReference>
<dbReference type="PANTHER" id="PTHR42748">
    <property type="entry name" value="NITROGEN METABOLITE REPRESSION PROTEIN NMRA FAMILY MEMBER"/>
    <property type="match status" value="1"/>
</dbReference>
<sequence>MATADGKASSKPAGSSVALVFGASGEQGRAVMEGLVDHGFSKVYGFTRLQENREDVRYLQDALGCLLIQGDIANIEEVEKALKETRADCIFLVTTTELPTEIGQTTGCWNAMEAEFEVIQQFFDVLLKVHKQDGLPRHVVFSTKDNVHQLYHSNNENSNMDWKDLSPMDDGSIVPHYSAKGKGAGYAKQLLQDTPGASGLALTLVTLPFVYSNFLGFFTPLPVSSEQDKHNANQWSISASLGDGSKPLDMMSVSDLSNIIPRIFEQPERYRNQNIRLSACRISMDEIAAHFSDLFGKDVIYNPLLPQEVAALPFPSAPAMAQMCQYLQQCAPPHDMGTTQTILEASHRKPQSFQDWLLTHSDSSAFERVGLDLDAPEISSVVVFGATSPQGRSVIRGLLNDTRKQYTVRAACLDVASDAAKALESLDTERVTLVATNLDDVASCQAAAEGVDGAFLVTDFYQDSAQANVEVEQQHAKNVIDACEAASSIKHLVFSTMDNVEGMMKGHDNNGNKDNNSSIVDAKAKAAAYARTKKLSVTYVILPCYSELFLDMIQRLPVPTPKSSNTSNDADTAKLVLTIPLKNDEKVMCMSVDDLGPAVSNIFDSYQVYAGHEIGLVTDFVSVSEIRDMLNVVIQGDDSTDNALETKTVPHDDWVASMTASTSVSHSYMKDLGQIFAYLSHTDAVKKRHSIAKTMKLVPSARPLKLWVEQNKDNPSFREKLGLR</sequence>
<dbReference type="EMBL" id="CAICTM010000010">
    <property type="protein sequence ID" value="CAB9496847.1"/>
    <property type="molecule type" value="Genomic_DNA"/>
</dbReference>